<evidence type="ECO:0000313" key="3">
    <source>
        <dbReference type="Proteomes" id="UP000214720"/>
    </source>
</evidence>
<feature type="compositionally biased region" description="Pro residues" evidence="1">
    <location>
        <begin position="627"/>
        <end position="638"/>
    </location>
</feature>
<evidence type="ECO:0000256" key="1">
    <source>
        <dbReference type="SAM" id="MobiDB-lite"/>
    </source>
</evidence>
<protein>
    <submittedName>
        <fullName evidence="2">Heat-labile enterotoxin IIB, A chain</fullName>
    </submittedName>
</protein>
<accession>A0A226X3V1</accession>
<name>A0A226X3V1_CABSO</name>
<feature type="compositionally biased region" description="Pro residues" evidence="1">
    <location>
        <begin position="648"/>
        <end position="657"/>
    </location>
</feature>
<feature type="region of interest" description="Disordered" evidence="1">
    <location>
        <begin position="625"/>
        <end position="657"/>
    </location>
</feature>
<dbReference type="AlphaFoldDB" id="A0A226X3V1"/>
<sequence length="657" mass="71615">MEVTTQYSSASARTIAPDTLADQAPAVNPPPAQPKIFPEARTSAQFAPELNDGLSKRDLDPIGRTSSYVRANLSHPNDTLPREEPGVAPGACEKSAFRECRGGEALEANASSYVRFDQFDHKETAGNDGRGTCEGIVREALRRVDRNYGRKASNLRSVATSMRSEMSSGRSDQTNIYGRIQGFQSNPGSLALRNYRESSDADLNPYGRTSHAEATDGLMDSLSFMSRGGLAYIDIGIRHRDVTGPATSGHALLLQHLPADGRAGSRDRYTIFDPNNGAFTYNSLEKMQSSLRDYMKSAYTEDGDIATPHTIQFFTPPSSRAWASLPQTTSVPGRVDTNTLEPPELKNHRYGGPDRSQAKTGNQDPNADREKRGGVLGSCVTSEFRECRGGEALKDGSSAFMSFDQATRRETRGKNGRGTCDGIVREAIRRIDRNYSNSPRETVSSAVLSMITDMSTRDAARESGVFDYIAGFQNKDMALALRSYVQSIDMPLDRLSREDSLRRLTDNLNAMPPGGMVFVGIGIQSGGAGSPRDGGHALLIQRNPDVPAPDGTAPPHRYMIFDPNNGAFQYDTASLMNTALRNYMHTAYSANGSLATPERAIFYNPPVWDGRHRQLAPAMVPPAVDMPEPPGFLQPAPYPHDEMKKRSPPPPIQGATP</sequence>
<gene>
    <name evidence="2" type="ORF">BSU04_13515</name>
</gene>
<dbReference type="Proteomes" id="UP000214720">
    <property type="component" value="Unassembled WGS sequence"/>
</dbReference>
<reference evidence="3" key="1">
    <citation type="submission" date="2017-01" db="EMBL/GenBank/DDBJ databases">
        <title>Genome Analysis of Deinococcus marmoris KOPRI26562.</title>
        <authorList>
            <person name="Kim J.H."/>
            <person name="Oh H.-M."/>
        </authorList>
    </citation>
    <scope>NUCLEOTIDE SEQUENCE [LARGE SCALE GENOMIC DNA]</scope>
    <source>
        <strain evidence="3">PAMC 26633</strain>
    </source>
</reference>
<evidence type="ECO:0000313" key="2">
    <source>
        <dbReference type="EMBL" id="OXC78136.1"/>
    </source>
</evidence>
<proteinExistence type="predicted"/>
<feature type="compositionally biased region" description="Polar residues" evidence="1">
    <location>
        <begin position="1"/>
        <end position="12"/>
    </location>
</feature>
<feature type="compositionally biased region" description="Polar residues" evidence="1">
    <location>
        <begin position="325"/>
        <end position="340"/>
    </location>
</feature>
<organism evidence="2 3">
    <name type="scientific">Caballeronia sordidicola</name>
    <name type="common">Burkholderia sordidicola</name>
    <dbReference type="NCBI Taxonomy" id="196367"/>
    <lineage>
        <taxon>Bacteria</taxon>
        <taxon>Pseudomonadati</taxon>
        <taxon>Pseudomonadota</taxon>
        <taxon>Betaproteobacteria</taxon>
        <taxon>Burkholderiales</taxon>
        <taxon>Burkholderiaceae</taxon>
        <taxon>Caballeronia</taxon>
    </lineage>
</organism>
<dbReference type="RefSeq" id="WP_089160942.1">
    <property type="nucleotide sequence ID" value="NZ_MTHB01000076.1"/>
</dbReference>
<feature type="region of interest" description="Disordered" evidence="1">
    <location>
        <begin position="324"/>
        <end position="374"/>
    </location>
</feature>
<feature type="region of interest" description="Disordered" evidence="1">
    <location>
        <begin position="71"/>
        <end position="90"/>
    </location>
</feature>
<comment type="caution">
    <text evidence="2">The sequence shown here is derived from an EMBL/GenBank/DDBJ whole genome shotgun (WGS) entry which is preliminary data.</text>
</comment>
<dbReference type="OrthoDB" id="9097480at2"/>
<dbReference type="EMBL" id="MTHB01000076">
    <property type="protein sequence ID" value="OXC78136.1"/>
    <property type="molecule type" value="Genomic_DNA"/>
</dbReference>
<feature type="region of interest" description="Disordered" evidence="1">
    <location>
        <begin position="1"/>
        <end position="43"/>
    </location>
</feature>